<dbReference type="RefSeq" id="WP_114577940.1">
    <property type="nucleotide sequence ID" value="NZ_JAIVEF010000002.1"/>
</dbReference>
<accession>A0ABD5QJV5</accession>
<sequence length="323" mass="34621">MRVLVTGATGFVGSRLVPELIDAGHDVSVLVRDAADYDPPSGVRVFEGDVLEPGSFETALENCEAVYYLIHSMGGGGDFAERDRRAARNVSRAASAAGVDRVIYLSGLGGDGELSEHLRSRREVEYVLGEGEFDLTALRAAVVIGAESASFRMIRQLADRLPLMVTPEWVRTECQPIAVRDVVSYLVGVLDAPETAGGTYQVGGPEVLTYREMLEETARVLHGRTPLIVPVPVLTPTLSAYWVDLVTDVPADVAHPLIDGLGNRVVVTDDSIEELVPVELTTFEDAVRRAIDEEREDGTRPNHAAGSSDRGAVPIDDEGSGGA</sequence>
<dbReference type="SUPFAM" id="SSF51735">
    <property type="entry name" value="NAD(P)-binding Rossmann-fold domains"/>
    <property type="match status" value="1"/>
</dbReference>
<feature type="domain" description="NAD(P)-binding" evidence="2">
    <location>
        <begin position="7"/>
        <end position="118"/>
    </location>
</feature>
<name>A0ABD5QJV5_9EURY</name>
<dbReference type="PANTHER" id="PTHR12126:SF11">
    <property type="entry name" value="NADH DEHYDROGENASE [UBIQUINONE] 1 ALPHA SUBCOMPLEX SUBUNIT 9, MITOCHONDRIAL"/>
    <property type="match status" value="1"/>
</dbReference>
<feature type="region of interest" description="Disordered" evidence="1">
    <location>
        <begin position="290"/>
        <end position="323"/>
    </location>
</feature>
<dbReference type="InterPro" id="IPR016040">
    <property type="entry name" value="NAD(P)-bd_dom"/>
</dbReference>
<organism evidence="3 4">
    <name type="scientific">Saliphagus infecundisoli</name>
    <dbReference type="NCBI Taxonomy" id="1849069"/>
    <lineage>
        <taxon>Archaea</taxon>
        <taxon>Methanobacteriati</taxon>
        <taxon>Methanobacteriota</taxon>
        <taxon>Stenosarchaea group</taxon>
        <taxon>Halobacteria</taxon>
        <taxon>Halobacteriales</taxon>
        <taxon>Natrialbaceae</taxon>
        <taxon>Saliphagus</taxon>
    </lineage>
</organism>
<feature type="compositionally biased region" description="Basic and acidic residues" evidence="1">
    <location>
        <begin position="290"/>
        <end position="300"/>
    </location>
</feature>
<dbReference type="Gene3D" id="3.40.50.720">
    <property type="entry name" value="NAD(P)-binding Rossmann-like Domain"/>
    <property type="match status" value="1"/>
</dbReference>
<dbReference type="Proteomes" id="UP001595925">
    <property type="component" value="Unassembled WGS sequence"/>
</dbReference>
<dbReference type="EMBL" id="JBHSJG010000056">
    <property type="protein sequence ID" value="MFC4990020.1"/>
    <property type="molecule type" value="Genomic_DNA"/>
</dbReference>
<comment type="caution">
    <text evidence="3">The sequence shown here is derived from an EMBL/GenBank/DDBJ whole genome shotgun (WGS) entry which is preliminary data.</text>
</comment>
<evidence type="ECO:0000313" key="4">
    <source>
        <dbReference type="Proteomes" id="UP001595925"/>
    </source>
</evidence>
<gene>
    <name evidence="3" type="ORF">ACFPFO_20085</name>
</gene>
<dbReference type="PANTHER" id="PTHR12126">
    <property type="entry name" value="NADH-UBIQUINONE OXIDOREDUCTASE 39 KDA SUBUNIT-RELATED"/>
    <property type="match status" value="1"/>
</dbReference>
<protein>
    <submittedName>
        <fullName evidence="3">NAD(P)H-binding protein</fullName>
    </submittedName>
</protein>
<evidence type="ECO:0000313" key="3">
    <source>
        <dbReference type="EMBL" id="MFC4990020.1"/>
    </source>
</evidence>
<dbReference type="InterPro" id="IPR036291">
    <property type="entry name" value="NAD(P)-bd_dom_sf"/>
</dbReference>
<reference evidence="3 4" key="1">
    <citation type="journal article" date="2019" name="Int. J. Syst. Evol. Microbiol.">
        <title>The Global Catalogue of Microorganisms (GCM) 10K type strain sequencing project: providing services to taxonomists for standard genome sequencing and annotation.</title>
        <authorList>
            <consortium name="The Broad Institute Genomics Platform"/>
            <consortium name="The Broad Institute Genome Sequencing Center for Infectious Disease"/>
            <person name="Wu L."/>
            <person name="Ma J."/>
        </authorList>
    </citation>
    <scope>NUCLEOTIDE SEQUENCE [LARGE SCALE GENOMIC DNA]</scope>
    <source>
        <strain evidence="3 4">CGMCC 1.15824</strain>
    </source>
</reference>
<evidence type="ECO:0000256" key="1">
    <source>
        <dbReference type="SAM" id="MobiDB-lite"/>
    </source>
</evidence>
<dbReference type="Pfam" id="PF13460">
    <property type="entry name" value="NAD_binding_10"/>
    <property type="match status" value="1"/>
</dbReference>
<dbReference type="InterPro" id="IPR051207">
    <property type="entry name" value="ComplexI_NDUFA9_subunit"/>
</dbReference>
<dbReference type="AlphaFoldDB" id="A0ABD5QJV5"/>
<proteinExistence type="predicted"/>
<keyword evidence="4" id="KW-1185">Reference proteome</keyword>
<evidence type="ECO:0000259" key="2">
    <source>
        <dbReference type="Pfam" id="PF13460"/>
    </source>
</evidence>